<dbReference type="Gene3D" id="1.10.10.60">
    <property type="entry name" value="Homeodomain-like"/>
    <property type="match status" value="1"/>
</dbReference>
<comment type="caution">
    <text evidence="14">The sequence shown here is derived from an EMBL/GenBank/DDBJ whole genome shotgun (WGS) entry which is preliminary data.</text>
</comment>
<dbReference type="Proteomes" id="UP001141552">
    <property type="component" value="Unassembled WGS sequence"/>
</dbReference>
<feature type="compositionally biased region" description="Low complexity" evidence="11">
    <location>
        <begin position="101"/>
        <end position="124"/>
    </location>
</feature>
<feature type="compositionally biased region" description="Low complexity" evidence="11">
    <location>
        <begin position="60"/>
        <end position="69"/>
    </location>
</feature>
<evidence type="ECO:0000256" key="4">
    <source>
        <dbReference type="ARBA" id="ARBA00022833"/>
    </source>
</evidence>
<keyword evidence="4" id="KW-0862">Zinc</keyword>
<keyword evidence="5" id="KW-0805">Transcription regulation</keyword>
<keyword evidence="2" id="KW-0479">Metal-binding</keyword>
<dbReference type="SUPFAM" id="SSF46689">
    <property type="entry name" value="Homeodomain-like"/>
    <property type="match status" value="1"/>
</dbReference>
<dbReference type="GO" id="GO:0000976">
    <property type="term" value="F:transcription cis-regulatory region binding"/>
    <property type="evidence" value="ECO:0007669"/>
    <property type="project" value="TreeGrafter"/>
</dbReference>
<evidence type="ECO:0000256" key="9">
    <source>
        <dbReference type="ARBA" id="ARBA00023242"/>
    </source>
</evidence>
<evidence type="ECO:0000313" key="14">
    <source>
        <dbReference type="EMBL" id="KAJ4831071.1"/>
    </source>
</evidence>
<dbReference type="EMBL" id="JAKUCV010005457">
    <property type="protein sequence ID" value="KAJ4831071.1"/>
    <property type="molecule type" value="Genomic_DNA"/>
</dbReference>
<dbReference type="FunFam" id="1.10.10.60:FF:000257">
    <property type="entry name" value="Zinc-finger homeodomain protein 2"/>
    <property type="match status" value="1"/>
</dbReference>
<evidence type="ECO:0000313" key="15">
    <source>
        <dbReference type="Proteomes" id="UP001141552"/>
    </source>
</evidence>
<reference evidence="14" key="2">
    <citation type="journal article" date="2023" name="Plants (Basel)">
        <title>Annotation of the Turnera subulata (Passifloraceae) Draft Genome Reveals the S-Locus Evolved after the Divergence of Turneroideae from Passifloroideae in a Stepwise Manner.</title>
        <authorList>
            <person name="Henning P.M."/>
            <person name="Roalson E.H."/>
            <person name="Mir W."/>
            <person name="McCubbin A.G."/>
            <person name="Shore J.S."/>
        </authorList>
    </citation>
    <scope>NUCLEOTIDE SEQUENCE</scope>
    <source>
        <strain evidence="14">F60SS</strain>
    </source>
</reference>
<evidence type="ECO:0000256" key="5">
    <source>
        <dbReference type="ARBA" id="ARBA00023015"/>
    </source>
</evidence>
<feature type="DNA-binding region" description="Homeobox" evidence="10">
    <location>
        <begin position="287"/>
        <end position="350"/>
    </location>
</feature>
<name>A0A9Q0FGJ4_9ROSI</name>
<evidence type="ECO:0000259" key="13">
    <source>
        <dbReference type="PROSITE" id="PS51523"/>
    </source>
</evidence>
<keyword evidence="15" id="KW-1185">Reference proteome</keyword>
<dbReference type="GO" id="GO:0005634">
    <property type="term" value="C:nucleus"/>
    <property type="evidence" value="ECO:0007669"/>
    <property type="project" value="UniProtKB-SubCell"/>
</dbReference>
<evidence type="ECO:0000256" key="1">
    <source>
        <dbReference type="ARBA" id="ARBA00004123"/>
    </source>
</evidence>
<gene>
    <name evidence="14" type="ORF">Tsubulata_045032</name>
</gene>
<dbReference type="PANTHER" id="PTHR31948:SF119">
    <property type="entry name" value="ZINC-FINGER HOMEODOMAIN PROTEIN 6-LIKE"/>
    <property type="match status" value="1"/>
</dbReference>
<evidence type="ECO:0000256" key="10">
    <source>
        <dbReference type="PROSITE-ProRule" id="PRU00108"/>
    </source>
</evidence>
<comment type="subcellular location">
    <subcellularLocation>
        <location evidence="1 10">Nucleus</location>
    </subcellularLocation>
</comment>
<evidence type="ECO:0000259" key="12">
    <source>
        <dbReference type="PROSITE" id="PS50071"/>
    </source>
</evidence>
<dbReference type="OrthoDB" id="1910053at2759"/>
<dbReference type="InterPro" id="IPR006455">
    <property type="entry name" value="Homeodomain_ZF_HD"/>
</dbReference>
<evidence type="ECO:0000256" key="7">
    <source>
        <dbReference type="ARBA" id="ARBA00023155"/>
    </source>
</evidence>
<dbReference type="NCBIfam" id="TIGR01565">
    <property type="entry name" value="homeo_ZF_HD"/>
    <property type="match status" value="1"/>
</dbReference>
<organism evidence="14 15">
    <name type="scientific">Turnera subulata</name>
    <dbReference type="NCBI Taxonomy" id="218843"/>
    <lineage>
        <taxon>Eukaryota</taxon>
        <taxon>Viridiplantae</taxon>
        <taxon>Streptophyta</taxon>
        <taxon>Embryophyta</taxon>
        <taxon>Tracheophyta</taxon>
        <taxon>Spermatophyta</taxon>
        <taxon>Magnoliopsida</taxon>
        <taxon>eudicotyledons</taxon>
        <taxon>Gunneridae</taxon>
        <taxon>Pentapetalae</taxon>
        <taxon>rosids</taxon>
        <taxon>fabids</taxon>
        <taxon>Malpighiales</taxon>
        <taxon>Passifloraceae</taxon>
        <taxon>Turnera</taxon>
    </lineage>
</organism>
<dbReference type="Pfam" id="PF04770">
    <property type="entry name" value="ZF-HD_dimer"/>
    <property type="match status" value="1"/>
</dbReference>
<proteinExistence type="predicted"/>
<feature type="region of interest" description="Disordered" evidence="11">
    <location>
        <begin position="1"/>
        <end position="124"/>
    </location>
</feature>
<feature type="domain" description="Homeobox" evidence="12">
    <location>
        <begin position="285"/>
        <end position="349"/>
    </location>
</feature>
<feature type="compositionally biased region" description="Polar residues" evidence="11">
    <location>
        <begin position="16"/>
        <end position="25"/>
    </location>
</feature>
<feature type="compositionally biased region" description="Basic and acidic residues" evidence="11">
    <location>
        <begin position="40"/>
        <end position="55"/>
    </location>
</feature>
<reference evidence="14" key="1">
    <citation type="submission" date="2022-02" db="EMBL/GenBank/DDBJ databases">
        <authorList>
            <person name="Henning P.M."/>
            <person name="McCubbin A.G."/>
            <person name="Shore J.S."/>
        </authorList>
    </citation>
    <scope>NUCLEOTIDE SEQUENCE</scope>
    <source>
        <strain evidence="14">F60SS</strain>
        <tissue evidence="14">Leaves</tissue>
    </source>
</reference>
<feature type="compositionally biased region" description="Low complexity" evidence="11">
    <location>
        <begin position="28"/>
        <end position="38"/>
    </location>
</feature>
<accession>A0A9Q0FGJ4</accession>
<keyword evidence="8" id="KW-0804">Transcription</keyword>
<dbReference type="GO" id="GO:0008270">
    <property type="term" value="F:zinc ion binding"/>
    <property type="evidence" value="ECO:0007669"/>
    <property type="project" value="UniProtKB-KW"/>
</dbReference>
<keyword evidence="7 10" id="KW-0371">Homeobox</keyword>
<evidence type="ECO:0000256" key="2">
    <source>
        <dbReference type="ARBA" id="ARBA00022723"/>
    </source>
</evidence>
<dbReference type="AlphaFoldDB" id="A0A9Q0FGJ4"/>
<evidence type="ECO:0000256" key="8">
    <source>
        <dbReference type="ARBA" id="ARBA00023163"/>
    </source>
</evidence>
<evidence type="ECO:0000256" key="6">
    <source>
        <dbReference type="ARBA" id="ARBA00023125"/>
    </source>
</evidence>
<dbReference type="InterPro" id="IPR006456">
    <property type="entry name" value="ZF_HD_homeobox_Cys/His_dimer"/>
</dbReference>
<protein>
    <recommendedName>
        <fullName evidence="16">ZF-HD dimerization-type domain-containing protein</fullName>
    </recommendedName>
</protein>
<dbReference type="PANTHER" id="PTHR31948">
    <property type="entry name" value="ZINC-FINGER HOMEODOMAIN PROTEIN 2"/>
    <property type="match status" value="1"/>
</dbReference>
<dbReference type="GO" id="GO:0003700">
    <property type="term" value="F:DNA-binding transcription factor activity"/>
    <property type="evidence" value="ECO:0007669"/>
    <property type="project" value="TreeGrafter"/>
</dbReference>
<dbReference type="PROSITE" id="PS51523">
    <property type="entry name" value="ZF_HD_DIMER"/>
    <property type="match status" value="1"/>
</dbReference>
<dbReference type="PROSITE" id="PS50071">
    <property type="entry name" value="HOMEOBOX_2"/>
    <property type="match status" value="1"/>
</dbReference>
<keyword evidence="3" id="KW-0863">Zinc-finger</keyword>
<dbReference type="InterPro" id="IPR009057">
    <property type="entry name" value="Homeodomain-like_sf"/>
</dbReference>
<feature type="domain" description="ZF-HD dimerization-type" evidence="13">
    <location>
        <begin position="135"/>
        <end position="184"/>
    </location>
</feature>
<dbReference type="GO" id="GO:0050793">
    <property type="term" value="P:regulation of developmental process"/>
    <property type="evidence" value="ECO:0007669"/>
    <property type="project" value="TreeGrafter"/>
</dbReference>
<evidence type="ECO:0000256" key="3">
    <source>
        <dbReference type="ARBA" id="ARBA00022771"/>
    </source>
</evidence>
<sequence length="351" mass="38564">MELRGQNKEIGMPSSLVYSPSNNRDSSSKAPSASIVSSMGERRRDHENQSHEHRSLYNPHHQQLNLQNQSHKPTRDPDLVLDPAAPAPLPASNVVTGAANTTPAPSRSFSRSPPPTSMATATATTTASTLPLVRYRECLKNHAASMGGHVVDGCGEFMPSGEEGTPGALKCAACDCHRNFHRKEVDGEPEHIANTHYKNNCSQRVTLPPPHHQQLAALAHHPQPSLHQHHRSFPPGSLGAYAPPGAPVMMSFGGGGGVAAESSSEDLNMFQSTMQGQAAVQPSSSSKKRFRTKFSQEQKEKMMEFAEKLGWRIQKQDEQEVQQFCSQVGVRRKVFKVWMHNNKQAMKKKQM</sequence>
<dbReference type="InterPro" id="IPR001356">
    <property type="entry name" value="HD"/>
</dbReference>
<keyword evidence="9 10" id="KW-0539">Nucleus</keyword>
<evidence type="ECO:0000256" key="11">
    <source>
        <dbReference type="SAM" id="MobiDB-lite"/>
    </source>
</evidence>
<dbReference type="NCBIfam" id="TIGR01566">
    <property type="entry name" value="ZF_HD_prot_N"/>
    <property type="match status" value="1"/>
</dbReference>
<evidence type="ECO:0008006" key="16">
    <source>
        <dbReference type="Google" id="ProtNLM"/>
    </source>
</evidence>
<keyword evidence="6 10" id="KW-0238">DNA-binding</keyword>